<evidence type="ECO:0000313" key="1">
    <source>
        <dbReference type="EMBL" id="DAF46004.1"/>
    </source>
</evidence>
<protein>
    <submittedName>
        <fullName evidence="1">Uncharacterized protein</fullName>
    </submittedName>
</protein>
<proteinExistence type="predicted"/>
<dbReference type="EMBL" id="BK032529">
    <property type="protein sequence ID" value="DAF46004.1"/>
    <property type="molecule type" value="Genomic_DNA"/>
</dbReference>
<accession>A0A8S5S4P5</accession>
<sequence length="32" mass="3947">MRAIVDYLWQEEELEKIPLYRVGTCRTAYERN</sequence>
<name>A0A8S5S4P5_9CAUD</name>
<organism evidence="1">
    <name type="scientific">Myoviridae sp. cthAo37</name>
    <dbReference type="NCBI Taxonomy" id="2827701"/>
    <lineage>
        <taxon>Viruses</taxon>
        <taxon>Duplodnaviria</taxon>
        <taxon>Heunggongvirae</taxon>
        <taxon>Uroviricota</taxon>
        <taxon>Caudoviricetes</taxon>
    </lineage>
</organism>
<reference evidence="1" key="1">
    <citation type="journal article" date="2021" name="Proc. Natl. Acad. Sci. U.S.A.">
        <title>A Catalog of Tens of Thousands of Viruses from Human Metagenomes Reveals Hidden Associations with Chronic Diseases.</title>
        <authorList>
            <person name="Tisza M.J."/>
            <person name="Buck C.B."/>
        </authorList>
    </citation>
    <scope>NUCLEOTIDE SEQUENCE</scope>
    <source>
        <strain evidence="1">CthAo37</strain>
    </source>
</reference>